<dbReference type="AlphaFoldDB" id="A0AAJ3FU35"/>
<dbReference type="EMBL" id="JABFMS010000007">
    <property type="protein sequence ID" value="NUT80709.1"/>
    <property type="molecule type" value="Genomic_DNA"/>
</dbReference>
<proteinExistence type="predicted"/>
<dbReference type="Proteomes" id="UP000562723">
    <property type="component" value="Unassembled WGS sequence"/>
</dbReference>
<dbReference type="GO" id="GO:0008168">
    <property type="term" value="F:methyltransferase activity"/>
    <property type="evidence" value="ECO:0007669"/>
    <property type="project" value="UniProtKB-KW"/>
</dbReference>
<reference evidence="1 2" key="1">
    <citation type="journal article" date="2020" name="Front. Plant Sci.">
        <title>Isolation of Rhizosphere Bacteria That Improve Quality and Water Stress Tolerance in Greenhouse Ornamentals.</title>
        <authorList>
            <person name="Nordstedt N.P."/>
            <person name="Jones M.L."/>
        </authorList>
    </citation>
    <scope>NUCLEOTIDE SEQUENCE [LARGE SCALE GENOMIC DNA]</scope>
    <source>
        <strain evidence="1 2">C2F7</strain>
    </source>
</reference>
<dbReference type="RefSeq" id="WP_175360000.1">
    <property type="nucleotide sequence ID" value="NZ_JABFMS010000007.1"/>
</dbReference>
<gene>
    <name evidence="1" type="ORF">HNO85_07105</name>
</gene>
<name>A0AAJ3FU35_9PSED</name>
<organism evidence="1 2">
    <name type="scientific">Pseudomonas brassicacearum</name>
    <dbReference type="NCBI Taxonomy" id="930166"/>
    <lineage>
        <taxon>Bacteria</taxon>
        <taxon>Pseudomonadati</taxon>
        <taxon>Pseudomonadota</taxon>
        <taxon>Gammaproteobacteria</taxon>
        <taxon>Pseudomonadales</taxon>
        <taxon>Pseudomonadaceae</taxon>
        <taxon>Pseudomonas</taxon>
    </lineage>
</organism>
<keyword evidence="1" id="KW-0489">Methyltransferase</keyword>
<protein>
    <submittedName>
        <fullName evidence="1">SAM-dependent methyltransferase</fullName>
    </submittedName>
</protein>
<dbReference type="GO" id="GO:0032259">
    <property type="term" value="P:methylation"/>
    <property type="evidence" value="ECO:0007669"/>
    <property type="project" value="UniProtKB-KW"/>
</dbReference>
<comment type="caution">
    <text evidence="1">The sequence shown here is derived from an EMBL/GenBank/DDBJ whole genome shotgun (WGS) entry which is preliminary data.</text>
</comment>
<evidence type="ECO:0000313" key="2">
    <source>
        <dbReference type="Proteomes" id="UP000562723"/>
    </source>
</evidence>
<evidence type="ECO:0000313" key="1">
    <source>
        <dbReference type="EMBL" id="NUT80709.1"/>
    </source>
</evidence>
<keyword evidence="1" id="KW-0808">Transferase</keyword>
<accession>A0AAJ3FU35</accession>
<sequence>MNADFLDAHHRHMVDAETLFQASRIANADQLYGFAAECGLKKLMSGFGMPLAQDGSPAEKPNWKHVELVWIRYESYRSSAVDGANYVLPNPNPFHDWHASQRYANSGDIARSSVEAHKAAAGDVAALVRKAQLEGLI</sequence>